<dbReference type="GO" id="GO:0032267">
    <property type="term" value="F:tRNA(Ile)-lysidine synthase activity"/>
    <property type="evidence" value="ECO:0007669"/>
    <property type="project" value="UniProtKB-EC"/>
</dbReference>
<dbReference type="Pfam" id="PF11734">
    <property type="entry name" value="TilS_C"/>
    <property type="match status" value="1"/>
</dbReference>
<dbReference type="InterPro" id="IPR014729">
    <property type="entry name" value="Rossmann-like_a/b/a_fold"/>
</dbReference>
<keyword evidence="3 8" id="KW-0436">Ligase</keyword>
<accession>A0A410RSZ7</accession>
<dbReference type="AlphaFoldDB" id="A0A410RSZ7"/>
<sequence length="456" mass="48701">MPRASPESSPLPGKLARSYAEHGARSRSVLLAVSGGADSTALLVGTARVREALKLHVEVATVDHGLRAEAADEVTSVVGLAERLGLTCHVRRLALSPGAGLEARAREARYGTLEVLRQERGLDFVATGHTLDDQAETLLMRLSRGTALRGARAIHARADTLLRPLLACSREDVLAFLATEEVGFVVDPMNADPSYFRTRVRKDVLPALNRAAGFSTVEHLATFARLASEDEALLDGLADGAWTRLVLPGGGLDAVGLRALEPPLWRRVLARLLGTAGARVDHATLERAREVVARGGVMPLSDGFLLKASGGRVRCVTPGGESPPAPLVLAGPGAHGDFGAWRFQVVAEGFPPPGVLALVLEEGMAWPLTVRSRKQGDRVRTRAGHRKVQDVMVDARVPSEERDARPVVVDARDAPLWLPGVLPRFVEPGAAAREVASRHSLWASPPLTSERKTPPL</sequence>
<keyword evidence="4 8" id="KW-0819">tRNA processing</keyword>
<evidence type="ECO:0000256" key="1">
    <source>
        <dbReference type="ARBA" id="ARBA00004496"/>
    </source>
</evidence>
<keyword evidence="5 8" id="KW-0547">Nucleotide-binding</keyword>
<comment type="similarity">
    <text evidence="8">Belongs to the tRNA(Ile)-lysidine synthase family.</text>
</comment>
<feature type="domain" description="Lysidine-tRNA(Ile) synthetase C-terminal" evidence="9">
    <location>
        <begin position="368"/>
        <end position="436"/>
    </location>
</feature>
<dbReference type="NCBIfam" id="TIGR02432">
    <property type="entry name" value="lysidine_TilS_N"/>
    <property type="match status" value="1"/>
</dbReference>
<dbReference type="Pfam" id="PF01171">
    <property type="entry name" value="ATP_bind_3"/>
    <property type="match status" value="1"/>
</dbReference>
<dbReference type="GO" id="GO:0005524">
    <property type="term" value="F:ATP binding"/>
    <property type="evidence" value="ECO:0007669"/>
    <property type="project" value="UniProtKB-UniRule"/>
</dbReference>
<dbReference type="NCBIfam" id="TIGR02433">
    <property type="entry name" value="lysidine_TilS_C"/>
    <property type="match status" value="1"/>
</dbReference>
<feature type="binding site" evidence="8">
    <location>
        <begin position="34"/>
        <end position="39"/>
    </location>
    <ligand>
        <name>ATP</name>
        <dbReference type="ChEBI" id="CHEBI:30616"/>
    </ligand>
</feature>
<dbReference type="Gene3D" id="3.40.50.620">
    <property type="entry name" value="HUPs"/>
    <property type="match status" value="1"/>
</dbReference>
<dbReference type="CDD" id="cd01992">
    <property type="entry name" value="TilS_N"/>
    <property type="match status" value="1"/>
</dbReference>
<keyword evidence="2 8" id="KW-0963">Cytoplasm</keyword>
<evidence type="ECO:0000259" key="9">
    <source>
        <dbReference type="SMART" id="SM00977"/>
    </source>
</evidence>
<comment type="catalytic activity">
    <reaction evidence="7 8">
        <text>cytidine(34) in tRNA(Ile2) + L-lysine + ATP = lysidine(34) in tRNA(Ile2) + AMP + diphosphate + H(+)</text>
        <dbReference type="Rhea" id="RHEA:43744"/>
        <dbReference type="Rhea" id="RHEA-COMP:10625"/>
        <dbReference type="Rhea" id="RHEA-COMP:10670"/>
        <dbReference type="ChEBI" id="CHEBI:15378"/>
        <dbReference type="ChEBI" id="CHEBI:30616"/>
        <dbReference type="ChEBI" id="CHEBI:32551"/>
        <dbReference type="ChEBI" id="CHEBI:33019"/>
        <dbReference type="ChEBI" id="CHEBI:82748"/>
        <dbReference type="ChEBI" id="CHEBI:83665"/>
        <dbReference type="ChEBI" id="CHEBI:456215"/>
        <dbReference type="EC" id="6.3.4.19"/>
    </reaction>
</comment>
<dbReference type="SUPFAM" id="SSF52402">
    <property type="entry name" value="Adenine nucleotide alpha hydrolases-like"/>
    <property type="match status" value="1"/>
</dbReference>
<dbReference type="InterPro" id="IPR012094">
    <property type="entry name" value="tRNA_Ile_lys_synt"/>
</dbReference>
<dbReference type="EC" id="6.3.4.19" evidence="8"/>
<dbReference type="RefSeq" id="WP_128796846.1">
    <property type="nucleotide sequence ID" value="NZ_CP034669.1"/>
</dbReference>
<evidence type="ECO:0000256" key="4">
    <source>
        <dbReference type="ARBA" id="ARBA00022694"/>
    </source>
</evidence>
<dbReference type="GO" id="GO:0005737">
    <property type="term" value="C:cytoplasm"/>
    <property type="evidence" value="ECO:0007669"/>
    <property type="project" value="UniProtKB-SubCell"/>
</dbReference>
<comment type="domain">
    <text evidence="8">The N-terminal region contains the highly conserved SGGXDS motif, predicted to be a P-loop motif involved in ATP binding.</text>
</comment>
<evidence type="ECO:0000256" key="5">
    <source>
        <dbReference type="ARBA" id="ARBA00022741"/>
    </source>
</evidence>
<dbReference type="GO" id="GO:0006400">
    <property type="term" value="P:tRNA modification"/>
    <property type="evidence" value="ECO:0007669"/>
    <property type="project" value="UniProtKB-UniRule"/>
</dbReference>
<dbReference type="PANTHER" id="PTHR43033:SF1">
    <property type="entry name" value="TRNA(ILE)-LYSIDINE SYNTHASE-RELATED"/>
    <property type="match status" value="1"/>
</dbReference>
<dbReference type="Gene3D" id="1.20.59.20">
    <property type="match status" value="1"/>
</dbReference>
<dbReference type="EMBL" id="CP034669">
    <property type="protein sequence ID" value="QAT85005.1"/>
    <property type="molecule type" value="Genomic_DNA"/>
</dbReference>
<dbReference type="Proteomes" id="UP000288758">
    <property type="component" value="Chromosome"/>
</dbReference>
<organism evidence="10 11">
    <name type="scientific">Corallococcus coralloides</name>
    <name type="common">Myxococcus coralloides</name>
    <dbReference type="NCBI Taxonomy" id="184914"/>
    <lineage>
        <taxon>Bacteria</taxon>
        <taxon>Pseudomonadati</taxon>
        <taxon>Myxococcota</taxon>
        <taxon>Myxococcia</taxon>
        <taxon>Myxococcales</taxon>
        <taxon>Cystobacterineae</taxon>
        <taxon>Myxococcaceae</taxon>
        <taxon>Corallococcus</taxon>
    </lineage>
</organism>
<dbReference type="InterPro" id="IPR012796">
    <property type="entry name" value="Lysidine-tRNA-synth_C"/>
</dbReference>
<dbReference type="HAMAP" id="MF_01161">
    <property type="entry name" value="tRNA_Ile_lys_synt"/>
    <property type="match status" value="1"/>
</dbReference>
<dbReference type="PANTHER" id="PTHR43033">
    <property type="entry name" value="TRNA(ILE)-LYSIDINE SYNTHASE-RELATED"/>
    <property type="match status" value="1"/>
</dbReference>
<evidence type="ECO:0000256" key="3">
    <source>
        <dbReference type="ARBA" id="ARBA00022598"/>
    </source>
</evidence>
<proteinExistence type="inferred from homology"/>
<evidence type="ECO:0000256" key="6">
    <source>
        <dbReference type="ARBA" id="ARBA00022840"/>
    </source>
</evidence>
<name>A0A410RSZ7_CORCK</name>
<evidence type="ECO:0000313" key="11">
    <source>
        <dbReference type="Proteomes" id="UP000288758"/>
    </source>
</evidence>
<evidence type="ECO:0000313" key="10">
    <source>
        <dbReference type="EMBL" id="QAT85005.1"/>
    </source>
</evidence>
<reference evidence="10 11" key="1">
    <citation type="submission" date="2018-12" db="EMBL/GenBank/DDBJ databases">
        <title>Complete Genome Sequence of the Corallopyronin A producing Myxobacterium Corallococcus coralloides B035.</title>
        <authorList>
            <person name="Bouhired S.M."/>
            <person name="Rupp O."/>
            <person name="Blom J."/>
            <person name="Schaeberle T.F."/>
            <person name="Kehraus S."/>
            <person name="Schiefer A."/>
            <person name="Pfarr K."/>
            <person name="Goesmann A."/>
            <person name="Hoerauf A."/>
            <person name="Koenig G.M."/>
        </authorList>
    </citation>
    <scope>NUCLEOTIDE SEQUENCE [LARGE SCALE GENOMIC DNA]</scope>
    <source>
        <strain evidence="10 11">B035</strain>
    </source>
</reference>
<comment type="subcellular location">
    <subcellularLocation>
        <location evidence="1 8">Cytoplasm</location>
    </subcellularLocation>
</comment>
<evidence type="ECO:0000256" key="8">
    <source>
        <dbReference type="HAMAP-Rule" id="MF_01161"/>
    </source>
</evidence>
<protein>
    <recommendedName>
        <fullName evidence="8">tRNA(Ile)-lysidine synthase</fullName>
        <ecNumber evidence="8">6.3.4.19</ecNumber>
    </recommendedName>
    <alternativeName>
        <fullName evidence="8">tRNA(Ile)-2-lysyl-cytidine synthase</fullName>
    </alternativeName>
    <alternativeName>
        <fullName evidence="8">tRNA(Ile)-lysidine synthetase</fullName>
    </alternativeName>
</protein>
<dbReference type="InterPro" id="IPR012795">
    <property type="entry name" value="tRNA_Ile_lys_synt_N"/>
</dbReference>
<keyword evidence="6 8" id="KW-0067">ATP-binding</keyword>
<evidence type="ECO:0000256" key="2">
    <source>
        <dbReference type="ARBA" id="ARBA00022490"/>
    </source>
</evidence>
<gene>
    <name evidence="10" type="primary">tilS_1</name>
    <name evidence="8" type="synonym">tilS</name>
    <name evidence="10" type="ORF">EJ065_3443</name>
</gene>
<dbReference type="SMART" id="SM00977">
    <property type="entry name" value="TilS_C"/>
    <property type="match status" value="1"/>
</dbReference>
<dbReference type="SUPFAM" id="SSF56037">
    <property type="entry name" value="PheT/TilS domain"/>
    <property type="match status" value="1"/>
</dbReference>
<dbReference type="SUPFAM" id="SSF82829">
    <property type="entry name" value="MesJ substrate recognition domain-like"/>
    <property type="match status" value="1"/>
</dbReference>
<evidence type="ECO:0000256" key="7">
    <source>
        <dbReference type="ARBA" id="ARBA00048539"/>
    </source>
</evidence>
<dbReference type="InterPro" id="IPR011063">
    <property type="entry name" value="TilS/TtcA_N"/>
</dbReference>
<comment type="function">
    <text evidence="8">Ligates lysine onto the cytidine present at position 34 of the AUA codon-specific tRNA(Ile) that contains the anticodon CAU, in an ATP-dependent manner. Cytidine is converted to lysidine, thus changing the amino acid specificity of the tRNA from methionine to isoleucine.</text>
</comment>